<dbReference type="InParanoid" id="A0A671XJ44"/>
<protein>
    <recommendedName>
        <fullName evidence="2">Ig-like domain-containing protein</fullName>
    </recommendedName>
</protein>
<keyword evidence="1" id="KW-0472">Membrane</keyword>
<dbReference type="OMA" id="IIMKSPE"/>
<reference evidence="3" key="1">
    <citation type="submission" date="2021-04" db="EMBL/GenBank/DDBJ databases">
        <authorList>
            <consortium name="Wellcome Sanger Institute Data Sharing"/>
        </authorList>
    </citation>
    <scope>NUCLEOTIDE SEQUENCE [LARGE SCALE GENOMIC DNA]</scope>
</reference>
<keyword evidence="1" id="KW-1133">Transmembrane helix</keyword>
<dbReference type="AlphaFoldDB" id="A0A671XJ44"/>
<keyword evidence="4" id="KW-1185">Reference proteome</keyword>
<dbReference type="Proteomes" id="UP000472265">
    <property type="component" value="Chromosome 17"/>
</dbReference>
<dbReference type="PANTHER" id="PTHR46484">
    <property type="entry name" value="SI:CH211-171H4.5-RELATED"/>
    <property type="match status" value="1"/>
</dbReference>
<keyword evidence="1" id="KW-0812">Transmembrane</keyword>
<dbReference type="SUPFAM" id="SSF48726">
    <property type="entry name" value="Immunoglobulin"/>
    <property type="match status" value="2"/>
</dbReference>
<sequence length="255" mass="28270">CQTLTCFLADCWMIIPSWLVCLFTEFHVLAADVPFRFTALTRSCVVIPCTFQYPEHVPLTRGIWSKKTGGVIFHKGQSRVLDHFKGRTKILGDLSKGNCTLEIDNIKSFDNGPFCFHAERGNDKYRFNNSCVFIVMKASPATPVMTPVPTEVDAGSTITVSCSVMHTCSSHPPEFSWSVSNVTSKVTDTSTEQGIWERTSTITFMVTGRDGVHSLTCTATFWRGKQQASSVELTVKVLIIIILAAVFGVVICQKR</sequence>
<dbReference type="PROSITE" id="PS50835">
    <property type="entry name" value="IG_LIKE"/>
    <property type="match status" value="1"/>
</dbReference>
<reference evidence="3" key="2">
    <citation type="submission" date="2025-08" db="UniProtKB">
        <authorList>
            <consortium name="Ensembl"/>
        </authorList>
    </citation>
    <scope>IDENTIFICATION</scope>
</reference>
<dbReference type="Ensembl" id="ENSSAUT00010053737.1">
    <property type="protein sequence ID" value="ENSSAUP00010051114.1"/>
    <property type="gene ID" value="ENSSAUG00010021231.1"/>
</dbReference>
<dbReference type="InterPro" id="IPR013783">
    <property type="entry name" value="Ig-like_fold"/>
</dbReference>
<feature type="transmembrane region" description="Helical" evidence="1">
    <location>
        <begin position="233"/>
        <end position="252"/>
    </location>
</feature>
<evidence type="ECO:0000313" key="4">
    <source>
        <dbReference type="Proteomes" id="UP000472265"/>
    </source>
</evidence>
<dbReference type="Gene3D" id="2.60.40.10">
    <property type="entry name" value="Immunoglobulins"/>
    <property type="match status" value="2"/>
</dbReference>
<dbReference type="InterPro" id="IPR036179">
    <property type="entry name" value="Ig-like_dom_sf"/>
</dbReference>
<name>A0A671XJ44_SPAAU</name>
<reference evidence="3" key="3">
    <citation type="submission" date="2025-09" db="UniProtKB">
        <authorList>
            <consortium name="Ensembl"/>
        </authorList>
    </citation>
    <scope>IDENTIFICATION</scope>
</reference>
<dbReference type="PANTHER" id="PTHR46484:SF7">
    <property type="entry name" value="MYELIN-ASSOCIATED GLYCOPROTEIN-LIKE-RELATED"/>
    <property type="match status" value="1"/>
</dbReference>
<evidence type="ECO:0000313" key="3">
    <source>
        <dbReference type="Ensembl" id="ENSSAUP00010051114.1"/>
    </source>
</evidence>
<evidence type="ECO:0000259" key="2">
    <source>
        <dbReference type="PROSITE" id="PS50835"/>
    </source>
</evidence>
<feature type="domain" description="Ig-like" evidence="2">
    <location>
        <begin position="143"/>
        <end position="234"/>
    </location>
</feature>
<evidence type="ECO:0000256" key="1">
    <source>
        <dbReference type="SAM" id="Phobius"/>
    </source>
</evidence>
<dbReference type="InterPro" id="IPR007110">
    <property type="entry name" value="Ig-like_dom"/>
</dbReference>
<accession>A0A671XJ44</accession>
<proteinExistence type="predicted"/>
<dbReference type="GeneTree" id="ENSGT01150000286924"/>
<organism evidence="3 4">
    <name type="scientific">Sparus aurata</name>
    <name type="common">Gilthead sea bream</name>
    <dbReference type="NCBI Taxonomy" id="8175"/>
    <lineage>
        <taxon>Eukaryota</taxon>
        <taxon>Metazoa</taxon>
        <taxon>Chordata</taxon>
        <taxon>Craniata</taxon>
        <taxon>Vertebrata</taxon>
        <taxon>Euteleostomi</taxon>
        <taxon>Actinopterygii</taxon>
        <taxon>Neopterygii</taxon>
        <taxon>Teleostei</taxon>
        <taxon>Neoteleostei</taxon>
        <taxon>Acanthomorphata</taxon>
        <taxon>Eupercaria</taxon>
        <taxon>Spariformes</taxon>
        <taxon>Sparidae</taxon>
        <taxon>Sparus</taxon>
    </lineage>
</organism>